<gene>
    <name evidence="2" type="ORF">AM587_10001008</name>
</gene>
<reference evidence="2 3" key="1">
    <citation type="submission" date="2015-11" db="EMBL/GenBank/DDBJ databases">
        <title>Genomes and virulence difference between two physiological races of Phytophthora nicotianae.</title>
        <authorList>
            <person name="Liu H."/>
            <person name="Ma X."/>
            <person name="Yu H."/>
            <person name="Fang D."/>
            <person name="Li Y."/>
            <person name="Wang X."/>
            <person name="Wang W."/>
            <person name="Dong Y."/>
            <person name="Xiao B."/>
        </authorList>
    </citation>
    <scope>NUCLEOTIDE SEQUENCE [LARGE SCALE GENOMIC DNA]</scope>
    <source>
        <strain evidence="3">race 0</strain>
    </source>
</reference>
<evidence type="ECO:0000256" key="1">
    <source>
        <dbReference type="SAM" id="MobiDB-lite"/>
    </source>
</evidence>
<dbReference type="AlphaFoldDB" id="A0A0W8CAG4"/>
<name>A0A0W8CAG4_PHYNI</name>
<accession>A0A0W8CAG4</accession>
<feature type="region of interest" description="Disordered" evidence="1">
    <location>
        <begin position="1"/>
        <end position="35"/>
    </location>
</feature>
<feature type="region of interest" description="Disordered" evidence="1">
    <location>
        <begin position="303"/>
        <end position="337"/>
    </location>
</feature>
<sequence length="376" mass="40952">MDVELRVDGEAGSSSRSKPPALGDAHFPISAKNPTTRPFSNFQPFSVNHVRFRFPAACPRRSPSPRLAGSHHHVDAGGPCQHASSLDASDAAAKASLAHPTEPSTKSTPFQPRHLADEDTVADSAASAPPTEVIVCSRDAHRAASCSECLAIVLYCPPRAQQVELKLAFACPDVAAQVQKATTPMDTPPSDLTATSAYHDMTIVVFTDKRATFSNPRSEEPPAASTKEMYARLLMLQTANVTSVATAVLHGLRTDATVAANVVDDETFKHDVQDDARATRRSVLPSRLRIQRIQPRVYDFQRESKSMATTAGTKTRRATHSSTTPASTHKRSAQKNKNVASRLFDYLKDATYLGHRAECKERRSQASATITERRWL</sequence>
<dbReference type="EMBL" id="LNFO01004372">
    <property type="protein sequence ID" value="KUF81070.1"/>
    <property type="molecule type" value="Genomic_DNA"/>
</dbReference>
<protein>
    <submittedName>
        <fullName evidence="2">Uncharacterized protein</fullName>
    </submittedName>
</protein>
<evidence type="ECO:0000313" key="3">
    <source>
        <dbReference type="Proteomes" id="UP000052943"/>
    </source>
</evidence>
<dbReference type="Proteomes" id="UP000052943">
    <property type="component" value="Unassembled WGS sequence"/>
</dbReference>
<feature type="region of interest" description="Disordered" evidence="1">
    <location>
        <begin position="61"/>
        <end position="112"/>
    </location>
</feature>
<proteinExistence type="predicted"/>
<evidence type="ECO:0000313" key="2">
    <source>
        <dbReference type="EMBL" id="KUF81070.1"/>
    </source>
</evidence>
<comment type="caution">
    <text evidence="2">The sequence shown here is derived from an EMBL/GenBank/DDBJ whole genome shotgun (WGS) entry which is preliminary data.</text>
</comment>
<feature type="compositionally biased region" description="Low complexity" evidence="1">
    <location>
        <begin position="83"/>
        <end position="98"/>
    </location>
</feature>
<dbReference type="OrthoDB" id="141545at2759"/>
<organism evidence="2 3">
    <name type="scientific">Phytophthora nicotianae</name>
    <name type="common">Potato buckeye rot agent</name>
    <name type="synonym">Phytophthora parasitica</name>
    <dbReference type="NCBI Taxonomy" id="4792"/>
    <lineage>
        <taxon>Eukaryota</taxon>
        <taxon>Sar</taxon>
        <taxon>Stramenopiles</taxon>
        <taxon>Oomycota</taxon>
        <taxon>Peronosporomycetes</taxon>
        <taxon>Peronosporales</taxon>
        <taxon>Peronosporaceae</taxon>
        <taxon>Phytophthora</taxon>
    </lineage>
</organism>